<proteinExistence type="predicted"/>
<dbReference type="Gene3D" id="2.40.50.140">
    <property type="entry name" value="Nucleic acid-binding proteins"/>
    <property type="match status" value="2"/>
</dbReference>
<keyword evidence="3" id="KW-1185">Reference proteome</keyword>
<evidence type="ECO:0000313" key="2">
    <source>
        <dbReference type="EMBL" id="KAK4021657.1"/>
    </source>
</evidence>
<feature type="compositionally biased region" description="Polar residues" evidence="1">
    <location>
        <begin position="32"/>
        <end position="44"/>
    </location>
</feature>
<accession>A0ABR0A946</accession>
<dbReference type="SUPFAM" id="SSF50249">
    <property type="entry name" value="Nucleic acid-binding proteins"/>
    <property type="match status" value="1"/>
</dbReference>
<reference evidence="2 3" key="1">
    <citation type="journal article" date="2023" name="Nucleic Acids Res.">
        <title>The hologenome of Daphnia magna reveals possible DNA methylation and microbiome-mediated evolution of the host genome.</title>
        <authorList>
            <person name="Chaturvedi A."/>
            <person name="Li X."/>
            <person name="Dhandapani V."/>
            <person name="Marshall H."/>
            <person name="Kissane S."/>
            <person name="Cuenca-Cambronero M."/>
            <person name="Asole G."/>
            <person name="Calvet F."/>
            <person name="Ruiz-Romero M."/>
            <person name="Marangio P."/>
            <person name="Guigo R."/>
            <person name="Rago D."/>
            <person name="Mirbahai L."/>
            <person name="Eastwood N."/>
            <person name="Colbourne J.K."/>
            <person name="Zhou J."/>
            <person name="Mallon E."/>
            <person name="Orsini L."/>
        </authorList>
    </citation>
    <scope>NUCLEOTIDE SEQUENCE [LARGE SCALE GENOMIC DNA]</scope>
    <source>
        <strain evidence="2">LRV0_1</strain>
    </source>
</reference>
<name>A0ABR0A946_9CRUS</name>
<evidence type="ECO:0000256" key="1">
    <source>
        <dbReference type="SAM" id="MobiDB-lite"/>
    </source>
</evidence>
<gene>
    <name evidence="2" type="ORF">OUZ56_003567</name>
</gene>
<dbReference type="EMBL" id="JAOYFB010000036">
    <property type="protein sequence ID" value="KAK4021657.1"/>
    <property type="molecule type" value="Genomic_DNA"/>
</dbReference>
<dbReference type="InterPro" id="IPR012340">
    <property type="entry name" value="NA-bd_OB-fold"/>
</dbReference>
<sequence>MPLVEMKEAITPKNYGYIRYKPTEEVPEEVGSTPTPKNSTSEDTPFQIEDLENEEGLELNTDKGPCHTITKIADLRKLQEGIIRETAIKCTKNRDALKELTMIDSSASIKATIFANQFNLIGNVREGNIYLISGCTVQDKYGQKTTPSQHSYELKVKSNTQVTEQPEDTSIPTYNYPITPLVEAMKMPANSIIDLNCIIGNSTRPIRKFEKTKKKEILIYDASCEKRQTEILEVWNSETEQFDMLKPKSFYCLKVKDAIVHVFDGNKTLTLSKGGKFEIKIITSSSQHIETIYKWNNKQPKSKSNKKRD</sequence>
<organism evidence="2 3">
    <name type="scientific">Daphnia magna</name>
    <dbReference type="NCBI Taxonomy" id="35525"/>
    <lineage>
        <taxon>Eukaryota</taxon>
        <taxon>Metazoa</taxon>
        <taxon>Ecdysozoa</taxon>
        <taxon>Arthropoda</taxon>
        <taxon>Crustacea</taxon>
        <taxon>Branchiopoda</taxon>
        <taxon>Diplostraca</taxon>
        <taxon>Cladocera</taxon>
        <taxon>Anomopoda</taxon>
        <taxon>Daphniidae</taxon>
        <taxon>Daphnia</taxon>
    </lineage>
</organism>
<feature type="region of interest" description="Disordered" evidence="1">
    <location>
        <begin position="22"/>
        <end position="44"/>
    </location>
</feature>
<comment type="caution">
    <text evidence="2">The sequence shown here is derived from an EMBL/GenBank/DDBJ whole genome shotgun (WGS) entry which is preliminary data.</text>
</comment>
<evidence type="ECO:0000313" key="3">
    <source>
        <dbReference type="Proteomes" id="UP001234178"/>
    </source>
</evidence>
<protein>
    <submittedName>
        <fullName evidence="2">Uncharacterized protein</fullName>
    </submittedName>
</protein>
<dbReference type="Proteomes" id="UP001234178">
    <property type="component" value="Unassembled WGS sequence"/>
</dbReference>